<dbReference type="CDD" id="cd06171">
    <property type="entry name" value="Sigma70_r4"/>
    <property type="match status" value="1"/>
</dbReference>
<proteinExistence type="inferred from homology"/>
<dbReference type="GO" id="GO:0016987">
    <property type="term" value="F:sigma factor activity"/>
    <property type="evidence" value="ECO:0007669"/>
    <property type="project" value="UniProtKB-KW"/>
</dbReference>
<dbReference type="InterPro" id="IPR000838">
    <property type="entry name" value="RNA_pol_sigma70_ECF_CS"/>
</dbReference>
<comment type="similarity">
    <text evidence="1 6">Belongs to the sigma-70 factor family. ECF subfamily.</text>
</comment>
<organism evidence="9 10">
    <name type="scientific">Allocatelliglobosispora scoriae</name>
    <dbReference type="NCBI Taxonomy" id="643052"/>
    <lineage>
        <taxon>Bacteria</taxon>
        <taxon>Bacillati</taxon>
        <taxon>Actinomycetota</taxon>
        <taxon>Actinomycetes</taxon>
        <taxon>Micromonosporales</taxon>
        <taxon>Micromonosporaceae</taxon>
        <taxon>Allocatelliglobosispora</taxon>
    </lineage>
</organism>
<reference evidence="9 10" key="1">
    <citation type="submission" date="2020-08" db="EMBL/GenBank/DDBJ databases">
        <title>Sequencing the genomes of 1000 actinobacteria strains.</title>
        <authorList>
            <person name="Klenk H.-P."/>
        </authorList>
    </citation>
    <scope>NUCLEOTIDE SEQUENCE [LARGE SCALE GENOMIC DNA]</scope>
    <source>
        <strain evidence="9 10">DSM 45362</strain>
    </source>
</reference>
<dbReference type="NCBIfam" id="TIGR02983">
    <property type="entry name" value="SigE-fam_strep"/>
    <property type="match status" value="1"/>
</dbReference>
<evidence type="ECO:0000313" key="10">
    <source>
        <dbReference type="Proteomes" id="UP000587527"/>
    </source>
</evidence>
<dbReference type="InterPro" id="IPR014325">
    <property type="entry name" value="RNA_pol_sigma-E_actinobac"/>
</dbReference>
<dbReference type="InterPro" id="IPR013325">
    <property type="entry name" value="RNA_pol_sigma_r2"/>
</dbReference>
<dbReference type="InterPro" id="IPR013249">
    <property type="entry name" value="RNA_pol_sigma70_r4_t2"/>
</dbReference>
<dbReference type="Proteomes" id="UP000587527">
    <property type="component" value="Unassembled WGS sequence"/>
</dbReference>
<accession>A0A841BT11</accession>
<feature type="domain" description="RNA polymerase sigma-70 region 2" evidence="7">
    <location>
        <begin position="11"/>
        <end position="76"/>
    </location>
</feature>
<dbReference type="GO" id="GO:0003677">
    <property type="term" value="F:DNA binding"/>
    <property type="evidence" value="ECO:0007669"/>
    <property type="project" value="UniProtKB-KW"/>
</dbReference>
<keyword evidence="4 6" id="KW-0238">DNA-binding</keyword>
<evidence type="ECO:0000256" key="2">
    <source>
        <dbReference type="ARBA" id="ARBA00023015"/>
    </source>
</evidence>
<dbReference type="RefSeq" id="WP_184841643.1">
    <property type="nucleotide sequence ID" value="NZ_JACHMN010000003.1"/>
</dbReference>
<evidence type="ECO:0000256" key="3">
    <source>
        <dbReference type="ARBA" id="ARBA00023082"/>
    </source>
</evidence>
<comment type="caution">
    <text evidence="9">The sequence shown here is derived from an EMBL/GenBank/DDBJ whole genome shotgun (WGS) entry which is preliminary data.</text>
</comment>
<dbReference type="Gene3D" id="1.10.10.10">
    <property type="entry name" value="Winged helix-like DNA-binding domain superfamily/Winged helix DNA-binding domain"/>
    <property type="match status" value="1"/>
</dbReference>
<dbReference type="InterPro" id="IPR014284">
    <property type="entry name" value="RNA_pol_sigma-70_dom"/>
</dbReference>
<protein>
    <recommendedName>
        <fullName evidence="6">RNA polymerase sigma factor</fullName>
    </recommendedName>
</protein>
<dbReference type="InterPro" id="IPR039425">
    <property type="entry name" value="RNA_pol_sigma-70-like"/>
</dbReference>
<dbReference type="SUPFAM" id="SSF88946">
    <property type="entry name" value="Sigma2 domain of RNA polymerase sigma factors"/>
    <property type="match status" value="1"/>
</dbReference>
<evidence type="ECO:0000256" key="1">
    <source>
        <dbReference type="ARBA" id="ARBA00010641"/>
    </source>
</evidence>
<dbReference type="PROSITE" id="PS01063">
    <property type="entry name" value="SIGMA70_ECF"/>
    <property type="match status" value="1"/>
</dbReference>
<dbReference type="PANTHER" id="PTHR43133">
    <property type="entry name" value="RNA POLYMERASE ECF-TYPE SIGMA FACTO"/>
    <property type="match status" value="1"/>
</dbReference>
<dbReference type="Pfam" id="PF08281">
    <property type="entry name" value="Sigma70_r4_2"/>
    <property type="match status" value="1"/>
</dbReference>
<feature type="domain" description="RNA polymerase sigma factor 70 region 4 type 2" evidence="8">
    <location>
        <begin position="100"/>
        <end position="151"/>
    </location>
</feature>
<dbReference type="Pfam" id="PF04542">
    <property type="entry name" value="Sigma70_r2"/>
    <property type="match status" value="1"/>
</dbReference>
<dbReference type="GO" id="GO:0006950">
    <property type="term" value="P:response to stress"/>
    <property type="evidence" value="ECO:0007669"/>
    <property type="project" value="UniProtKB-ARBA"/>
</dbReference>
<dbReference type="EMBL" id="JACHMN010000003">
    <property type="protein sequence ID" value="MBB5872217.1"/>
    <property type="molecule type" value="Genomic_DNA"/>
</dbReference>
<dbReference type="PANTHER" id="PTHR43133:SF50">
    <property type="entry name" value="ECF RNA POLYMERASE SIGMA FACTOR SIGM"/>
    <property type="match status" value="1"/>
</dbReference>
<evidence type="ECO:0000313" key="9">
    <source>
        <dbReference type="EMBL" id="MBB5872217.1"/>
    </source>
</evidence>
<dbReference type="Gene3D" id="1.10.1740.10">
    <property type="match status" value="1"/>
</dbReference>
<name>A0A841BT11_9ACTN</name>
<keyword evidence="5 6" id="KW-0804">Transcription</keyword>
<dbReference type="InterPro" id="IPR013324">
    <property type="entry name" value="RNA_pol_sigma_r3/r4-like"/>
</dbReference>
<dbReference type="InterPro" id="IPR007627">
    <property type="entry name" value="RNA_pol_sigma70_r2"/>
</dbReference>
<evidence type="ECO:0000256" key="4">
    <source>
        <dbReference type="ARBA" id="ARBA00023125"/>
    </source>
</evidence>
<keyword evidence="3 6" id="KW-0731">Sigma factor</keyword>
<keyword evidence="10" id="KW-1185">Reference proteome</keyword>
<dbReference type="InterPro" id="IPR036388">
    <property type="entry name" value="WH-like_DNA-bd_sf"/>
</dbReference>
<evidence type="ECO:0000259" key="8">
    <source>
        <dbReference type="Pfam" id="PF08281"/>
    </source>
</evidence>
<evidence type="ECO:0000259" key="7">
    <source>
        <dbReference type="Pfam" id="PF04542"/>
    </source>
</evidence>
<evidence type="ECO:0000256" key="6">
    <source>
        <dbReference type="RuleBase" id="RU000716"/>
    </source>
</evidence>
<dbReference type="GO" id="GO:0006352">
    <property type="term" value="P:DNA-templated transcription initiation"/>
    <property type="evidence" value="ECO:0007669"/>
    <property type="project" value="InterPro"/>
</dbReference>
<evidence type="ECO:0000256" key="5">
    <source>
        <dbReference type="ARBA" id="ARBA00023163"/>
    </source>
</evidence>
<keyword evidence="2 6" id="KW-0805">Transcription regulation</keyword>
<dbReference type="AlphaFoldDB" id="A0A841BT11"/>
<gene>
    <name evidence="9" type="ORF">F4553_005651</name>
</gene>
<dbReference type="NCBIfam" id="TIGR02937">
    <property type="entry name" value="sigma70-ECF"/>
    <property type="match status" value="1"/>
</dbReference>
<dbReference type="SUPFAM" id="SSF88659">
    <property type="entry name" value="Sigma3 and sigma4 domains of RNA polymerase sigma factors"/>
    <property type="match status" value="1"/>
</dbReference>
<sequence length="170" mass="19400">MTDVETFDAFYRGTSQRLTRYAYGLTGDPGEAQDLAQEAYARAWQRWRRLRAYDDAEAWLRLVVNRLALDRWRRLRVRRAAAASHPPTPAVEPPSEETVLLVAAMRGLPFEQRQVLLLHHLMDRSLAEIADETGTNVNTVKSRLLRGRAALAESLSDLKPRTHTGGRHDR</sequence>